<name>A0A7W4LTY9_BACVE</name>
<gene>
    <name evidence="2" type="ORF">BACVE_000742</name>
</gene>
<sequence>MFFLYKIVWWVERLKHIIEDLAEARLHYLINGTEMRQNGQAGDLEVLTRKKELFEKRKVDIVKAKAKAVIVKSSLEDDGTLCVMYTIHFEYLCKEHDGHLYLEEQIEERTAFLYDQLLIKDREVKKKPAGFSDGNSVIEYERSEREDFGRAFQYDRLAAVQYAEKFWNKRNPAYKNFSDNCTNFISQCLHAGKAPMRGHPNRGSGWWMKASSWSYSWTVAHSMKMYLAQSKAGLRALQVSRAEELMPGDIICYDFEGDGRFNHTAIVVAKDKSNMPLVNAQTYDSRMRYWSYEDSTAYTPSIRYAFFHITDDTTKE</sequence>
<dbReference type="PANTHER" id="PTHR40032:SF1">
    <property type="entry name" value="EXPORTED PROTEIN"/>
    <property type="match status" value="1"/>
</dbReference>
<dbReference type="PANTHER" id="PTHR40032">
    <property type="entry name" value="EXPORTED PROTEIN-RELATED"/>
    <property type="match status" value="1"/>
</dbReference>
<accession>A0A7W4LTY9</accession>
<dbReference type="EMBL" id="CP063687">
    <property type="protein sequence ID" value="QOY25813.1"/>
    <property type="molecule type" value="Genomic_DNA"/>
</dbReference>
<evidence type="ECO:0000313" key="2">
    <source>
        <dbReference type="EMBL" id="QOY25813.1"/>
    </source>
</evidence>
<evidence type="ECO:0000259" key="1">
    <source>
        <dbReference type="Pfam" id="PF12671"/>
    </source>
</evidence>
<dbReference type="Pfam" id="PF12671">
    <property type="entry name" value="Amidase_6"/>
    <property type="match status" value="1"/>
</dbReference>
<dbReference type="AlphaFoldDB" id="A0A7W4LTY9"/>
<feature type="domain" description="Putative amidase" evidence="1">
    <location>
        <begin position="153"/>
        <end position="304"/>
    </location>
</feature>
<dbReference type="Proteomes" id="UP000587477">
    <property type="component" value="Chromosome"/>
</dbReference>
<evidence type="ECO:0000313" key="3">
    <source>
        <dbReference type="Proteomes" id="UP000587477"/>
    </source>
</evidence>
<dbReference type="InterPro" id="IPR024301">
    <property type="entry name" value="Amidase_6"/>
</dbReference>
<protein>
    <recommendedName>
        <fullName evidence="1">Putative amidase domain-containing protein</fullName>
    </recommendedName>
</protein>
<reference evidence="3" key="1">
    <citation type="submission" date="2020-10" db="EMBL/GenBank/DDBJ databases">
        <title>Complete genome sequence of Bacillus velezensis NST6.</title>
        <authorList>
            <person name="Choi J."/>
        </authorList>
    </citation>
    <scope>NUCLEOTIDE SEQUENCE [LARGE SCALE GENOMIC DNA]</scope>
    <source>
        <strain evidence="3">NST6</strain>
    </source>
</reference>
<proteinExistence type="predicted"/>
<organism evidence="2 3">
    <name type="scientific">Bacillus velezensis</name>
    <dbReference type="NCBI Taxonomy" id="492670"/>
    <lineage>
        <taxon>Bacteria</taxon>
        <taxon>Bacillati</taxon>
        <taxon>Bacillota</taxon>
        <taxon>Bacilli</taxon>
        <taxon>Bacillales</taxon>
        <taxon>Bacillaceae</taxon>
        <taxon>Bacillus</taxon>
        <taxon>Bacillus amyloliquefaciens group</taxon>
    </lineage>
</organism>